<reference evidence="1 2" key="1">
    <citation type="submission" date="2019-11" db="EMBL/GenBank/DDBJ databases">
        <title>Whole genome sequence of Oryza granulata.</title>
        <authorList>
            <person name="Li W."/>
        </authorList>
    </citation>
    <scope>NUCLEOTIDE SEQUENCE [LARGE SCALE GENOMIC DNA]</scope>
    <source>
        <strain evidence="2">cv. Menghai</strain>
        <tissue evidence="1">Leaf</tissue>
    </source>
</reference>
<dbReference type="Proteomes" id="UP000479710">
    <property type="component" value="Unassembled WGS sequence"/>
</dbReference>
<dbReference type="EMBL" id="SPHZ02000009">
    <property type="protein sequence ID" value="KAF0899467.1"/>
    <property type="molecule type" value="Genomic_DNA"/>
</dbReference>
<name>A0A6G1CHE5_9ORYZ</name>
<evidence type="ECO:0000313" key="1">
    <source>
        <dbReference type="EMBL" id="KAF0899467.1"/>
    </source>
</evidence>
<proteinExistence type="predicted"/>
<dbReference type="AlphaFoldDB" id="A0A6G1CHE5"/>
<protein>
    <submittedName>
        <fullName evidence="1">Uncharacterized protein</fullName>
    </submittedName>
</protein>
<sequence>TEAASSREETGRARAPRCRDWLQQRCTARLDDARILCARGVREDARGQASDRYKLRGWSVRCARPASRLRPGRCEPRRWSASYGQGELRCELRAGQAERKLCLGELRRELLVDHLRRSRRELCRQVSP</sequence>
<evidence type="ECO:0000313" key="2">
    <source>
        <dbReference type="Proteomes" id="UP000479710"/>
    </source>
</evidence>
<feature type="non-terminal residue" evidence="1">
    <location>
        <position position="1"/>
    </location>
</feature>
<organism evidence="1 2">
    <name type="scientific">Oryza meyeriana var. granulata</name>
    <dbReference type="NCBI Taxonomy" id="110450"/>
    <lineage>
        <taxon>Eukaryota</taxon>
        <taxon>Viridiplantae</taxon>
        <taxon>Streptophyta</taxon>
        <taxon>Embryophyta</taxon>
        <taxon>Tracheophyta</taxon>
        <taxon>Spermatophyta</taxon>
        <taxon>Magnoliopsida</taxon>
        <taxon>Liliopsida</taxon>
        <taxon>Poales</taxon>
        <taxon>Poaceae</taxon>
        <taxon>BOP clade</taxon>
        <taxon>Oryzoideae</taxon>
        <taxon>Oryzeae</taxon>
        <taxon>Oryzinae</taxon>
        <taxon>Oryza</taxon>
        <taxon>Oryza meyeriana</taxon>
    </lineage>
</organism>
<gene>
    <name evidence="1" type="ORF">E2562_019964</name>
</gene>
<keyword evidence="2" id="KW-1185">Reference proteome</keyword>
<accession>A0A6G1CHE5</accession>
<comment type="caution">
    <text evidence="1">The sequence shown here is derived from an EMBL/GenBank/DDBJ whole genome shotgun (WGS) entry which is preliminary data.</text>
</comment>